<dbReference type="NCBIfam" id="TIGR04167">
    <property type="entry name" value="rSAM_SeCys"/>
    <property type="match status" value="1"/>
</dbReference>
<dbReference type="AlphaFoldDB" id="A0A2V3IM07"/>
<dbReference type="InterPro" id="IPR026351">
    <property type="entry name" value="rSAM_ArsS-like"/>
</dbReference>
<dbReference type="SFLD" id="SFLDG01067">
    <property type="entry name" value="SPASM/twitch_domain_containing"/>
    <property type="match status" value="1"/>
</dbReference>
<dbReference type="PROSITE" id="PS51918">
    <property type="entry name" value="RADICAL_SAM"/>
    <property type="match status" value="1"/>
</dbReference>
<dbReference type="GO" id="GO:0046872">
    <property type="term" value="F:metal ion binding"/>
    <property type="evidence" value="ECO:0007669"/>
    <property type="project" value="UniProtKB-KW"/>
</dbReference>
<reference evidence="6 7" key="1">
    <citation type="journal article" date="2018" name="Mol. Biol. Evol.">
        <title>Analysis of the draft genome of the red seaweed Gracilariopsis chorda provides insights into genome size evolution in Rhodophyta.</title>
        <authorList>
            <person name="Lee J."/>
            <person name="Yang E.C."/>
            <person name="Graf L."/>
            <person name="Yang J.H."/>
            <person name="Qiu H."/>
            <person name="Zel Zion U."/>
            <person name="Chan C.X."/>
            <person name="Stephens T.G."/>
            <person name="Weber A.P.M."/>
            <person name="Boo G.H."/>
            <person name="Boo S.M."/>
            <person name="Kim K.M."/>
            <person name="Shin Y."/>
            <person name="Jung M."/>
            <person name="Lee S.J."/>
            <person name="Yim H.S."/>
            <person name="Lee J.H."/>
            <person name="Bhattacharya D."/>
            <person name="Yoon H.S."/>
        </authorList>
    </citation>
    <scope>NUCLEOTIDE SEQUENCE [LARGE SCALE GENOMIC DNA]</scope>
    <source>
        <strain evidence="6 7">SKKU-2015</strain>
        <tissue evidence="6">Whole body</tissue>
    </source>
</reference>
<dbReference type="Proteomes" id="UP000247409">
    <property type="component" value="Unassembled WGS sequence"/>
</dbReference>
<proteinExistence type="predicted"/>
<dbReference type="InterPro" id="IPR013785">
    <property type="entry name" value="Aldolase_TIM"/>
</dbReference>
<comment type="caution">
    <text evidence="6">The sequence shown here is derived from an EMBL/GenBank/DDBJ whole genome shotgun (WGS) entry which is preliminary data.</text>
</comment>
<dbReference type="CDD" id="cd01335">
    <property type="entry name" value="Radical_SAM"/>
    <property type="match status" value="1"/>
</dbReference>
<sequence>MDFRIDAAFATPLSLFRTSTIPFYPSISHKEQPRCSTNPSTKKFMRRDLQNLDIPSFSEVVQRVSPNNYPLKRRLPKTLQINIGLTCNLACAHCHVDSSPHRSETMSAQVATRLIELVNNTPSIEVVDITGGAPEMHAQFRSLVRAFREMGKSVIDRCNLTVLLLEEQSDLVQFLAHHRVRVVASLPCYTPENVKKQRGNGVFDDSIEALARLNAAGYGRDPSLVLDLVYNPVGTSLPPPQAKLELDYKRELKNAFDIDFTSLICITNMPIKRFADDLIVRGRLEQYVNLLADNFNPGNVANVMCLDMVHVAHDGSFYDCDFNYALDMKLPGPNQDISIRRASGLNVFDIDSLAELGEKRIRTGPHCFGCTAGNGSSCGGILS</sequence>
<keyword evidence="3" id="KW-0408">Iron</keyword>
<dbReference type="InterPro" id="IPR007197">
    <property type="entry name" value="rSAM"/>
</dbReference>
<dbReference type="SUPFAM" id="SSF102114">
    <property type="entry name" value="Radical SAM enzymes"/>
    <property type="match status" value="1"/>
</dbReference>
<gene>
    <name evidence="6" type="ORF">BWQ96_08080</name>
</gene>
<evidence type="ECO:0000256" key="1">
    <source>
        <dbReference type="ARBA" id="ARBA00022691"/>
    </source>
</evidence>
<dbReference type="Gene3D" id="3.20.20.70">
    <property type="entry name" value="Aldolase class I"/>
    <property type="match status" value="1"/>
</dbReference>
<dbReference type="PANTHER" id="PTHR43728:SF1">
    <property type="entry name" value="FE-S OXIDOREDUCTASE"/>
    <property type="match status" value="1"/>
</dbReference>
<dbReference type="SFLD" id="SFLDS00029">
    <property type="entry name" value="Radical_SAM"/>
    <property type="match status" value="1"/>
</dbReference>
<dbReference type="InterPro" id="IPR024521">
    <property type="entry name" value="ArsS-like_C"/>
</dbReference>
<keyword evidence="4" id="KW-0411">Iron-sulfur</keyword>
<dbReference type="EMBL" id="NBIV01000174">
    <property type="protein sequence ID" value="PXF42160.1"/>
    <property type="molecule type" value="Genomic_DNA"/>
</dbReference>
<feature type="domain" description="Radical SAM core" evidence="5">
    <location>
        <begin position="73"/>
        <end position="299"/>
    </location>
</feature>
<dbReference type="InterPro" id="IPR058240">
    <property type="entry name" value="rSAM_sf"/>
</dbReference>
<dbReference type="GO" id="GO:0003824">
    <property type="term" value="F:catalytic activity"/>
    <property type="evidence" value="ECO:0007669"/>
    <property type="project" value="InterPro"/>
</dbReference>
<dbReference type="STRING" id="448386.A0A2V3IM07"/>
<accession>A0A2V3IM07</accession>
<dbReference type="Pfam" id="PF04055">
    <property type="entry name" value="Radical_SAM"/>
    <property type="match status" value="1"/>
</dbReference>
<name>A0A2V3IM07_9FLOR</name>
<organism evidence="6 7">
    <name type="scientific">Gracilariopsis chorda</name>
    <dbReference type="NCBI Taxonomy" id="448386"/>
    <lineage>
        <taxon>Eukaryota</taxon>
        <taxon>Rhodophyta</taxon>
        <taxon>Florideophyceae</taxon>
        <taxon>Rhodymeniophycidae</taxon>
        <taxon>Gracilariales</taxon>
        <taxon>Gracilariaceae</taxon>
        <taxon>Gracilariopsis</taxon>
    </lineage>
</organism>
<evidence type="ECO:0000256" key="4">
    <source>
        <dbReference type="ARBA" id="ARBA00023014"/>
    </source>
</evidence>
<dbReference type="GO" id="GO:0051536">
    <property type="term" value="F:iron-sulfur cluster binding"/>
    <property type="evidence" value="ECO:0007669"/>
    <property type="project" value="UniProtKB-KW"/>
</dbReference>
<evidence type="ECO:0000313" key="6">
    <source>
        <dbReference type="EMBL" id="PXF42160.1"/>
    </source>
</evidence>
<evidence type="ECO:0000313" key="7">
    <source>
        <dbReference type="Proteomes" id="UP000247409"/>
    </source>
</evidence>
<evidence type="ECO:0000256" key="3">
    <source>
        <dbReference type="ARBA" id="ARBA00023004"/>
    </source>
</evidence>
<dbReference type="PANTHER" id="PTHR43728">
    <property type="entry name" value="SLR0304 PROTEIN"/>
    <property type="match status" value="1"/>
</dbReference>
<evidence type="ECO:0000256" key="2">
    <source>
        <dbReference type="ARBA" id="ARBA00022723"/>
    </source>
</evidence>
<keyword evidence="1" id="KW-0949">S-adenosyl-L-methionine</keyword>
<protein>
    <recommendedName>
        <fullName evidence="5">Radical SAM core domain-containing protein</fullName>
    </recommendedName>
</protein>
<dbReference type="Pfam" id="PF12345">
    <property type="entry name" value="DUF3641"/>
    <property type="match status" value="1"/>
</dbReference>
<evidence type="ECO:0000259" key="5">
    <source>
        <dbReference type="PROSITE" id="PS51918"/>
    </source>
</evidence>
<dbReference type="OrthoDB" id="418407at2759"/>
<keyword evidence="7" id="KW-1185">Reference proteome</keyword>
<keyword evidence="2" id="KW-0479">Metal-binding</keyword>